<dbReference type="SUPFAM" id="SSF160719">
    <property type="entry name" value="gpW/gp25-like"/>
    <property type="match status" value="1"/>
</dbReference>
<evidence type="ECO:0000313" key="3">
    <source>
        <dbReference type="Proteomes" id="UP000242496"/>
    </source>
</evidence>
<proteinExistence type="predicted"/>
<keyword evidence="3" id="KW-1185">Reference proteome</keyword>
<dbReference type="OrthoDB" id="9802846at2"/>
<dbReference type="RefSeq" id="WP_092550567.1">
    <property type="nucleotide sequence ID" value="NZ_CAWRBG010000032.1"/>
</dbReference>
<reference evidence="3" key="1">
    <citation type="submission" date="2016-10" db="EMBL/GenBank/DDBJ databases">
        <authorList>
            <person name="Varghese N."/>
            <person name="Submissions S."/>
        </authorList>
    </citation>
    <scope>NUCLEOTIDE SEQUENCE [LARGE SCALE GENOMIC DNA]</scope>
    <source>
        <strain evidence="3">DSM 18168</strain>
    </source>
</reference>
<evidence type="ECO:0000259" key="1">
    <source>
        <dbReference type="Pfam" id="PF04965"/>
    </source>
</evidence>
<dbReference type="AlphaFoldDB" id="A0A1I7HKA2"/>
<dbReference type="STRING" id="351659.SAMN05421784_1158"/>
<dbReference type="Pfam" id="PF04965">
    <property type="entry name" value="GPW_gp25"/>
    <property type="match status" value="1"/>
</dbReference>
<name>A0A1I7HKA2_9GAMM</name>
<gene>
    <name evidence="2" type="ORF">SAMN05421784_1158</name>
</gene>
<feature type="domain" description="IraD/Gp25-like" evidence="1">
    <location>
        <begin position="30"/>
        <end position="119"/>
    </location>
</feature>
<sequence>MENQILTQLYGRGWAFPPAFSLEKGVEMAEGAEDVRQSLHILFSTEPGERLMRENYGCGLNDFMFENIRNELFADIESHIHDSVLRYESRADITNIQVLQSPNSKNTLQVQVMYRLRGSDINQQIQGILALSEGSKVLEVV</sequence>
<dbReference type="Proteomes" id="UP000242496">
    <property type="component" value="Unassembled WGS sequence"/>
</dbReference>
<organism evidence="2 3">
    <name type="scientific">Xenorhabdus koppenhoeferi</name>
    <dbReference type="NCBI Taxonomy" id="351659"/>
    <lineage>
        <taxon>Bacteria</taxon>
        <taxon>Pseudomonadati</taxon>
        <taxon>Pseudomonadota</taxon>
        <taxon>Gammaproteobacteria</taxon>
        <taxon>Enterobacterales</taxon>
        <taxon>Morganellaceae</taxon>
        <taxon>Xenorhabdus</taxon>
    </lineage>
</organism>
<evidence type="ECO:0000313" key="2">
    <source>
        <dbReference type="EMBL" id="SFU61177.1"/>
    </source>
</evidence>
<dbReference type="Gene3D" id="3.10.450.40">
    <property type="match status" value="1"/>
</dbReference>
<dbReference type="EMBL" id="FPBJ01000015">
    <property type="protein sequence ID" value="SFU61177.1"/>
    <property type="molecule type" value="Genomic_DNA"/>
</dbReference>
<protein>
    <recommendedName>
        <fullName evidence="1">IraD/Gp25-like domain-containing protein</fullName>
    </recommendedName>
</protein>
<accession>A0A1I7HKA2</accession>
<dbReference type="InterPro" id="IPR007048">
    <property type="entry name" value="IraD/Gp25-like"/>
</dbReference>